<dbReference type="OrthoDB" id="2013972at2759"/>
<dbReference type="AlphaFoldDB" id="A0A8H7BM10"/>
<proteinExistence type="predicted"/>
<dbReference type="Pfam" id="PF13649">
    <property type="entry name" value="Methyltransf_25"/>
    <property type="match status" value="1"/>
</dbReference>
<keyword evidence="3" id="KW-1185">Reference proteome</keyword>
<dbReference type="Proteomes" id="UP000605846">
    <property type="component" value="Unassembled WGS sequence"/>
</dbReference>
<dbReference type="SUPFAM" id="SSF53335">
    <property type="entry name" value="S-adenosyl-L-methionine-dependent methyltransferases"/>
    <property type="match status" value="1"/>
</dbReference>
<feature type="domain" description="Methyltransferase" evidence="1">
    <location>
        <begin position="79"/>
        <end position="171"/>
    </location>
</feature>
<dbReference type="GO" id="GO:0008168">
    <property type="term" value="F:methyltransferase activity"/>
    <property type="evidence" value="ECO:0007669"/>
    <property type="project" value="TreeGrafter"/>
</dbReference>
<dbReference type="CDD" id="cd02440">
    <property type="entry name" value="AdoMet_MTases"/>
    <property type="match status" value="1"/>
</dbReference>
<reference evidence="2" key="1">
    <citation type="submission" date="2020-01" db="EMBL/GenBank/DDBJ databases">
        <title>Genome Sequencing of Three Apophysomyces-Like Fungal Strains Confirms a Novel Fungal Genus in the Mucoromycota with divergent Burkholderia-like Endosymbiotic Bacteria.</title>
        <authorList>
            <person name="Stajich J.E."/>
            <person name="Macias A.M."/>
            <person name="Carter-House D."/>
            <person name="Lovett B."/>
            <person name="Kasson L.R."/>
            <person name="Berry K."/>
            <person name="Grigoriev I."/>
            <person name="Chang Y."/>
            <person name="Spatafora J."/>
            <person name="Kasson M.T."/>
        </authorList>
    </citation>
    <scope>NUCLEOTIDE SEQUENCE</scope>
    <source>
        <strain evidence="2">NRRL A-21654</strain>
    </source>
</reference>
<dbReference type="Gene3D" id="3.40.50.150">
    <property type="entry name" value="Vaccinia Virus protein VP39"/>
    <property type="match status" value="1"/>
</dbReference>
<gene>
    <name evidence="2" type="ORF">EC973_007546</name>
</gene>
<accession>A0A8H7BM10</accession>
<protein>
    <recommendedName>
        <fullName evidence="1">Methyltransferase domain-containing protein</fullName>
    </recommendedName>
</protein>
<dbReference type="InterPro" id="IPR041698">
    <property type="entry name" value="Methyltransf_25"/>
</dbReference>
<dbReference type="PANTHER" id="PTHR43591">
    <property type="entry name" value="METHYLTRANSFERASE"/>
    <property type="match status" value="1"/>
</dbReference>
<dbReference type="InterPro" id="IPR029063">
    <property type="entry name" value="SAM-dependent_MTases_sf"/>
</dbReference>
<evidence type="ECO:0000259" key="1">
    <source>
        <dbReference type="Pfam" id="PF13649"/>
    </source>
</evidence>
<evidence type="ECO:0000313" key="2">
    <source>
        <dbReference type="EMBL" id="KAF7727382.1"/>
    </source>
</evidence>
<organism evidence="2 3">
    <name type="scientific">Apophysomyces ossiformis</name>
    <dbReference type="NCBI Taxonomy" id="679940"/>
    <lineage>
        <taxon>Eukaryota</taxon>
        <taxon>Fungi</taxon>
        <taxon>Fungi incertae sedis</taxon>
        <taxon>Mucoromycota</taxon>
        <taxon>Mucoromycotina</taxon>
        <taxon>Mucoromycetes</taxon>
        <taxon>Mucorales</taxon>
        <taxon>Mucorineae</taxon>
        <taxon>Mucoraceae</taxon>
        <taxon>Apophysomyces</taxon>
    </lineage>
</organism>
<dbReference type="PANTHER" id="PTHR43591:SF24">
    <property type="entry name" value="2-METHOXY-6-POLYPRENYL-1,4-BENZOQUINOL METHYLASE, MITOCHONDRIAL"/>
    <property type="match status" value="1"/>
</dbReference>
<dbReference type="EMBL" id="JABAYA010000057">
    <property type="protein sequence ID" value="KAF7727382.1"/>
    <property type="molecule type" value="Genomic_DNA"/>
</dbReference>
<comment type="caution">
    <text evidence="2">The sequence shown here is derived from an EMBL/GenBank/DDBJ whole genome shotgun (WGS) entry which is preliminary data.</text>
</comment>
<sequence>MSEIPQTATTDPTYVQDTEGPVLAGRKYHNVATSSYWLPKDEEEQMRLTGAHFATKELFGGNYLSKAKDHVPFEEGAQVLDIGCGSGTWIMDMATAYPNSTFTGIDIANVFPEKGGELPNVTFQIANVLEGLPFEDESFHFVHLRVLVAAVRKEEWPFVIKEAARLVKPGGCVHFNEFEPRESGSEECRRVLRAVETVMEQRGQEPFIGTKLASMVGDAGLEVIQKDGRAVDLANEDSVSKTWRWIWAKSCSSMMPMLGPLLKVDEKAHNSFVMSHIEDMVHSHGRVHIKVTLTRKPTEAEKQ</sequence>
<evidence type="ECO:0000313" key="3">
    <source>
        <dbReference type="Proteomes" id="UP000605846"/>
    </source>
</evidence>
<name>A0A8H7BM10_9FUNG</name>